<dbReference type="GO" id="GO:0005743">
    <property type="term" value="C:mitochondrial inner membrane"/>
    <property type="evidence" value="ECO:0007669"/>
    <property type="project" value="UniProtKB-SubCell"/>
</dbReference>
<evidence type="ECO:0000256" key="5">
    <source>
        <dbReference type="ARBA" id="ARBA00022448"/>
    </source>
</evidence>
<keyword evidence="5" id="KW-0813">Transport</keyword>
<feature type="region of interest" description="Disordered" evidence="12">
    <location>
        <begin position="937"/>
        <end position="966"/>
    </location>
</feature>
<keyword evidence="6" id="KW-0479">Metal-binding</keyword>
<name>A0A8J5US46_9ASCO</name>
<comment type="similarity">
    <text evidence="2">Belongs to the small Tim family.</text>
</comment>
<accession>A0A8J5US46</accession>
<sequence length="1303" mass="142446">MSDISSSQLDGSTSMTLNTSSVEADRRSLNETFHYLHPHYHPQPHNHHPSPTSSAFDLAFESKNPSMTHLHPSARVAQLEPEEYARINAKEAEFLEKNKTGWIHGYHVPYSVITYDSYSQYSTKKKLIKHYDQHSFTPKMVINQIEHSAFSRKDSDASIAHIPIQEQVDQRVGEVLIKEESAGAFSGYFSIPRVSYNVPNTFKHNKHQLRLMSDVPKLTFQNNFTSDNLTYVFGGLYVCKLTTFKNLGLPSDVDISQISVYFPYELPPFVNVKMLTSPFMQPYKQFFMFNASRGSVTFQDTSSNKDFPGHILSMSSTKISPRHFFFYGGFELQTTSVSYNPEINRWILHKKLIPNEDGYIIDTISLKFTKIKLERKSGGVEIARLGTAICSNIYENPTINNNEEGGIPGRIPSPPVFTHKQSTPVVRIPTQQNNPSTTSVNTKGSNAPKLENSPGLPPSAVSRSRGPSPLASMANTLKHPQLHRIITNPSTNTSSSSQYSSQDSTSSAKTPGKQVKIKIGPNIAAQQIQTSGSFNSPQTPSSATAKMVNVLGKSTRIFHRHRHTPSDGVQMANTNSQSGSSKESPLRTPSVKSPHPLKHSYSTKRKPRSDSNSSGGSTNNDSRGVSPVIQSSAAKERPFTLSQSSFGSDYGGKTDYSAGPVSSISAGGSSSAGGMPSAGSGSGSVPIGSTGSTYSFPASATSATTGTFFGEPIMETTKSESEPERSATPSTVADVTPFVDGTPVATATLCPKAVPAPDRILSDNSLVYDETESIDSDATKTKNPLFDDAISPTSLASVSVFVFGGFTVVKNKPHPHKAEEEVEDDGDLPHKSDITRFKATNDLLKIELATKEDPLCRIGFSFLPEALVFTVGTDRECDIVLDDEDGAVEWPEPRGYFASALIDHRHGVVEENCTLDVSGKRDEILCGIDQRVQSPAISTTGSTGSFQFGGGGQGSGGGGGSSIGVGGGGGGGGGGVGGGVGASSMAAVNEAEAKPEKFFCDKAFMVQGGCNESMKFFGDFYMFVFESCKWEKVITYAYDYFNIPLAPDEDDDASRYTKENLVENPELKEAELRSCHHSALYYKNEERDYLFFLGGLRNDFLRHYDKEPYKSDKFDVSRFSRLPLATTNENLLRIAVLNIQTQTWRFLRYYFDVNHAITKSYIETVGQNPVYLNARMSGMAGTISLCEKTIIMGQGTVIFVPEKKDDMAVLKELIPLDEVLWGGHALITFPAAEAELDMVTGMFNALVSQCHNKCINKTYNESDITKQESLCLDRCVAKYFETNVQVGENMQRLGQTGALMGRR</sequence>
<feature type="region of interest" description="Disordered" evidence="12">
    <location>
        <begin position="486"/>
        <end position="514"/>
    </location>
</feature>
<feature type="region of interest" description="Disordered" evidence="12">
    <location>
        <begin position="397"/>
        <end position="473"/>
    </location>
</feature>
<feature type="compositionally biased region" description="Basic residues" evidence="12">
    <location>
        <begin position="595"/>
        <end position="607"/>
    </location>
</feature>
<feature type="compositionally biased region" description="Polar residues" evidence="12">
    <location>
        <begin position="419"/>
        <end position="445"/>
    </location>
</feature>
<feature type="compositionally biased region" description="Low complexity" evidence="12">
    <location>
        <begin position="487"/>
        <end position="507"/>
    </location>
</feature>
<keyword evidence="11" id="KW-1015">Disulfide bond</keyword>
<gene>
    <name evidence="14" type="ORF">J8A68_000491</name>
</gene>
<dbReference type="PANTHER" id="PTHR11038">
    <property type="entry name" value="MITOCHONDRIAL IMPORT INNER MEMBRANE TRANSLOCASE SUBUNIT TIM10"/>
    <property type="match status" value="1"/>
</dbReference>
<dbReference type="Pfam" id="PF02953">
    <property type="entry name" value="zf-Tim10_DDP"/>
    <property type="match status" value="1"/>
</dbReference>
<proteinExistence type="inferred from homology"/>
<feature type="domain" description="Tim10-like" evidence="13">
    <location>
        <begin position="1231"/>
        <end position="1291"/>
    </location>
</feature>
<evidence type="ECO:0000256" key="4">
    <source>
        <dbReference type="ARBA" id="ARBA00020709"/>
    </source>
</evidence>
<evidence type="ECO:0000259" key="13">
    <source>
        <dbReference type="Pfam" id="PF02953"/>
    </source>
</evidence>
<dbReference type="Proteomes" id="UP000694255">
    <property type="component" value="Unassembled WGS sequence"/>
</dbReference>
<protein>
    <recommendedName>
        <fullName evidence="4">Mitochondrial import inner membrane translocase subunit TIM10</fullName>
    </recommendedName>
    <alternativeName>
        <fullName evidence="3">Mitochondrial import inner membrane translocase subunit Tim10</fullName>
    </alternativeName>
</protein>
<evidence type="ECO:0000256" key="6">
    <source>
        <dbReference type="ARBA" id="ARBA00022723"/>
    </source>
</evidence>
<feature type="compositionally biased region" description="Polar residues" evidence="12">
    <location>
        <begin position="571"/>
        <end position="583"/>
    </location>
</feature>
<evidence type="ECO:0000256" key="11">
    <source>
        <dbReference type="ARBA" id="ARBA00023157"/>
    </source>
</evidence>
<feature type="region of interest" description="Disordered" evidence="12">
    <location>
        <begin position="562"/>
        <end position="649"/>
    </location>
</feature>
<evidence type="ECO:0000313" key="14">
    <source>
        <dbReference type="EMBL" id="KAG7666061.1"/>
    </source>
</evidence>
<evidence type="ECO:0000256" key="2">
    <source>
        <dbReference type="ARBA" id="ARBA00006720"/>
    </source>
</evidence>
<evidence type="ECO:0000256" key="12">
    <source>
        <dbReference type="SAM" id="MobiDB-lite"/>
    </source>
</evidence>
<keyword evidence="15" id="KW-1185">Reference proteome</keyword>
<reference evidence="14 15" key="1">
    <citation type="journal article" date="2021" name="DNA Res.">
        <title>Genome analysis of Candida subhashii reveals its hybrid nature and dual mitochondrial genome conformations.</title>
        <authorList>
            <person name="Mixao V."/>
            <person name="Hegedusova E."/>
            <person name="Saus E."/>
            <person name="Pryszcz L.P."/>
            <person name="Cillingova A."/>
            <person name="Nosek J."/>
            <person name="Gabaldon T."/>
        </authorList>
    </citation>
    <scope>NUCLEOTIDE SEQUENCE [LARGE SCALE GENOMIC DNA]</scope>
    <source>
        <strain evidence="14 15">CBS 10753</strain>
    </source>
</reference>
<dbReference type="GO" id="GO:0015031">
    <property type="term" value="P:protein transport"/>
    <property type="evidence" value="ECO:0007669"/>
    <property type="project" value="UniProtKB-KW"/>
</dbReference>
<keyword evidence="10" id="KW-0496">Mitochondrion</keyword>
<evidence type="ECO:0000256" key="9">
    <source>
        <dbReference type="ARBA" id="ARBA00023010"/>
    </source>
</evidence>
<feature type="region of interest" description="Disordered" evidence="12">
    <location>
        <begin position="1"/>
        <end position="21"/>
    </location>
</feature>
<feature type="compositionally biased region" description="Gly residues" evidence="12">
    <location>
        <begin position="947"/>
        <end position="966"/>
    </location>
</feature>
<dbReference type="PANTHER" id="PTHR11038:SF16">
    <property type="entry name" value="MITOCHONDRIAL IMPORT INNER MEMBRANE TRANSLOCASE SUBUNIT TIM10"/>
    <property type="match status" value="1"/>
</dbReference>
<feature type="compositionally biased region" description="Low complexity" evidence="12">
    <location>
        <begin position="937"/>
        <end position="946"/>
    </location>
</feature>
<dbReference type="GO" id="GO:0046872">
    <property type="term" value="F:metal ion binding"/>
    <property type="evidence" value="ECO:0007669"/>
    <property type="project" value="UniProtKB-KW"/>
</dbReference>
<dbReference type="RefSeq" id="XP_049266293.1">
    <property type="nucleotide sequence ID" value="XM_049408942.1"/>
</dbReference>
<evidence type="ECO:0000256" key="7">
    <source>
        <dbReference type="ARBA" id="ARBA00022833"/>
    </source>
</evidence>
<evidence type="ECO:0000256" key="1">
    <source>
        <dbReference type="ARBA" id="ARBA00004137"/>
    </source>
</evidence>
<keyword evidence="9" id="KW-0811">Translocation</keyword>
<dbReference type="InterPro" id="IPR004217">
    <property type="entry name" value="Tim10-like"/>
</dbReference>
<feature type="region of interest" description="Disordered" evidence="12">
    <location>
        <begin position="665"/>
        <end position="684"/>
    </location>
</feature>
<keyword evidence="7" id="KW-0862">Zinc</keyword>
<dbReference type="GO" id="GO:0045039">
    <property type="term" value="P:protein insertion into mitochondrial inner membrane"/>
    <property type="evidence" value="ECO:0007669"/>
    <property type="project" value="TreeGrafter"/>
</dbReference>
<organism evidence="14 15">
    <name type="scientific">[Candida] subhashii</name>
    <dbReference type="NCBI Taxonomy" id="561895"/>
    <lineage>
        <taxon>Eukaryota</taxon>
        <taxon>Fungi</taxon>
        <taxon>Dikarya</taxon>
        <taxon>Ascomycota</taxon>
        <taxon>Saccharomycotina</taxon>
        <taxon>Pichiomycetes</taxon>
        <taxon>Debaryomycetaceae</taxon>
        <taxon>Spathaspora</taxon>
    </lineage>
</organism>
<evidence type="ECO:0000256" key="10">
    <source>
        <dbReference type="ARBA" id="ARBA00023128"/>
    </source>
</evidence>
<evidence type="ECO:0000256" key="8">
    <source>
        <dbReference type="ARBA" id="ARBA00022927"/>
    </source>
</evidence>
<dbReference type="EMBL" id="JAGSYN010000044">
    <property type="protein sequence ID" value="KAG7666061.1"/>
    <property type="molecule type" value="Genomic_DNA"/>
</dbReference>
<feature type="compositionally biased region" description="Low complexity" evidence="12">
    <location>
        <begin position="610"/>
        <end position="624"/>
    </location>
</feature>
<keyword evidence="8" id="KW-0653">Protein transport</keyword>
<evidence type="ECO:0000256" key="3">
    <source>
        <dbReference type="ARBA" id="ARBA00020190"/>
    </source>
</evidence>
<comment type="subcellular location">
    <subcellularLocation>
        <location evidence="1">Mitochondrion inner membrane</location>
        <topology evidence="1">Peripheral membrane protein</topology>
        <orientation evidence="1">Intermembrane side</orientation>
    </subcellularLocation>
</comment>
<evidence type="ECO:0000313" key="15">
    <source>
        <dbReference type="Proteomes" id="UP000694255"/>
    </source>
</evidence>
<comment type="caution">
    <text evidence="14">The sequence shown here is derived from an EMBL/GenBank/DDBJ whole genome shotgun (WGS) entry which is preliminary data.</text>
</comment>
<feature type="region of interest" description="Disordered" evidence="12">
    <location>
        <begin position="716"/>
        <end position="738"/>
    </location>
</feature>
<dbReference type="OrthoDB" id="10251809at2759"/>
<dbReference type="GeneID" id="73467292"/>